<gene>
    <name evidence="2" type="ORF">GCM10010307_81850</name>
</gene>
<organism evidence="2 3">
    <name type="scientific">Streptomyces vastus</name>
    <dbReference type="NCBI Taxonomy" id="285451"/>
    <lineage>
        <taxon>Bacteria</taxon>
        <taxon>Bacillati</taxon>
        <taxon>Actinomycetota</taxon>
        <taxon>Actinomycetes</taxon>
        <taxon>Kitasatosporales</taxon>
        <taxon>Streptomycetaceae</taxon>
        <taxon>Streptomyces</taxon>
    </lineage>
</organism>
<keyword evidence="3" id="KW-1185">Reference proteome</keyword>
<dbReference type="RefSeq" id="WP_344396571.1">
    <property type="nucleotide sequence ID" value="NZ_BAAASJ010000122.1"/>
</dbReference>
<accession>A0ABN3RWS0</accession>
<proteinExistence type="predicted"/>
<feature type="compositionally biased region" description="Basic and acidic residues" evidence="1">
    <location>
        <begin position="132"/>
        <end position="145"/>
    </location>
</feature>
<reference evidence="2 3" key="1">
    <citation type="journal article" date="2019" name="Int. J. Syst. Evol. Microbiol.">
        <title>The Global Catalogue of Microorganisms (GCM) 10K type strain sequencing project: providing services to taxonomists for standard genome sequencing and annotation.</title>
        <authorList>
            <consortium name="The Broad Institute Genomics Platform"/>
            <consortium name="The Broad Institute Genome Sequencing Center for Infectious Disease"/>
            <person name="Wu L."/>
            <person name="Ma J."/>
        </authorList>
    </citation>
    <scope>NUCLEOTIDE SEQUENCE [LARGE SCALE GENOMIC DNA]</scope>
    <source>
        <strain evidence="2 3">JCM 4524</strain>
    </source>
</reference>
<feature type="region of interest" description="Disordered" evidence="1">
    <location>
        <begin position="126"/>
        <end position="145"/>
    </location>
</feature>
<evidence type="ECO:0000313" key="3">
    <source>
        <dbReference type="Proteomes" id="UP001500151"/>
    </source>
</evidence>
<dbReference type="EMBL" id="BAAASJ010000122">
    <property type="protein sequence ID" value="GAA2662618.1"/>
    <property type="molecule type" value="Genomic_DNA"/>
</dbReference>
<name>A0ABN3RWS0_9ACTN</name>
<protein>
    <submittedName>
        <fullName evidence="2">Uncharacterized protein</fullName>
    </submittedName>
</protein>
<sequence length="145" mass="16471">MTRCCCAEETGLNFDTDAVLRQPTESSEVRLFELDNGTCPRPARQEGLGLRALCREPHLGRCQRRQRQDVRLLAALPLHPQRRFPTPPEVLAGRPEHLLDNRLEALAWDVRAITLSALKCGGPWHEIGVDDPSPRRERYSEPVSR</sequence>
<comment type="caution">
    <text evidence="2">The sequence shown here is derived from an EMBL/GenBank/DDBJ whole genome shotgun (WGS) entry which is preliminary data.</text>
</comment>
<evidence type="ECO:0000256" key="1">
    <source>
        <dbReference type="SAM" id="MobiDB-lite"/>
    </source>
</evidence>
<evidence type="ECO:0000313" key="2">
    <source>
        <dbReference type="EMBL" id="GAA2662618.1"/>
    </source>
</evidence>
<dbReference type="Proteomes" id="UP001500151">
    <property type="component" value="Unassembled WGS sequence"/>
</dbReference>